<dbReference type="Gene3D" id="3.40.1810.10">
    <property type="entry name" value="Transcription factor, MADS-box"/>
    <property type="match status" value="1"/>
</dbReference>
<dbReference type="SUPFAM" id="SSF55455">
    <property type="entry name" value="SRF-like"/>
    <property type="match status" value="1"/>
</dbReference>
<keyword evidence="8" id="KW-1185">Reference proteome</keyword>
<evidence type="ECO:0000259" key="6">
    <source>
        <dbReference type="PROSITE" id="PS50066"/>
    </source>
</evidence>
<evidence type="ECO:0000313" key="7">
    <source>
        <dbReference type="EMBL" id="VFQ72167.1"/>
    </source>
</evidence>
<evidence type="ECO:0000256" key="4">
    <source>
        <dbReference type="ARBA" id="ARBA00023163"/>
    </source>
</evidence>
<keyword evidence="2" id="KW-0805">Transcription regulation</keyword>
<dbReference type="InterPro" id="IPR002100">
    <property type="entry name" value="TF_MADSbox"/>
</dbReference>
<dbReference type="GO" id="GO:0046983">
    <property type="term" value="F:protein dimerization activity"/>
    <property type="evidence" value="ECO:0007669"/>
    <property type="project" value="InterPro"/>
</dbReference>
<sequence>MGRAKLNLRLIPNAKQRNLTFKKRKEGILKKMNEFTTLCDVNACIIIYGPQSSEPTIWPPQRSAVERMIEAYREKGSDNGTRSYGLPDFYMGRKKKVEEEVKKLKQKKLEAKYPTCPELLDGLSKPELESFVSFLNGKLQASNSRLEMIHGMLINDNHIKESQEEPLLLCHLQEDDYLVNNNNISFYDPNLENLGFGKPLQQVMHVNNCNVRHPNGIPSDYPINYFGYPAVRMTNVAAAHVHYPRGGGLHYGDENGHLIGYGQQQEINFNYLYDQQVSLPHHQYYMDRRTMQLAVAPPAYMGGSGDLPPLPPSCYFGSSLTSFYLEEEDNQSSEITSALLPAIAAAGNGCLPQLAAYHQVPAAGSSSSSFNRYYQVTNQIKRY</sequence>
<dbReference type="GO" id="GO:0000987">
    <property type="term" value="F:cis-regulatory region sequence-specific DNA binding"/>
    <property type="evidence" value="ECO:0007669"/>
    <property type="project" value="InterPro"/>
</dbReference>
<feature type="domain" description="MADS-box" evidence="6">
    <location>
        <begin position="1"/>
        <end position="49"/>
    </location>
</feature>
<dbReference type="EMBL" id="OOIL02001115">
    <property type="protein sequence ID" value="VFQ72167.1"/>
    <property type="molecule type" value="Genomic_DNA"/>
</dbReference>
<evidence type="ECO:0000256" key="1">
    <source>
        <dbReference type="ARBA" id="ARBA00004123"/>
    </source>
</evidence>
<reference evidence="7 8" key="1">
    <citation type="submission" date="2018-04" db="EMBL/GenBank/DDBJ databases">
        <authorList>
            <person name="Vogel A."/>
        </authorList>
    </citation>
    <scope>NUCLEOTIDE SEQUENCE [LARGE SCALE GENOMIC DNA]</scope>
</reference>
<dbReference type="InterPro" id="IPR050142">
    <property type="entry name" value="MADS-box/MEF2_TF"/>
</dbReference>
<evidence type="ECO:0000256" key="5">
    <source>
        <dbReference type="ARBA" id="ARBA00023242"/>
    </source>
</evidence>
<dbReference type="OrthoDB" id="601557at2759"/>
<dbReference type="Pfam" id="PF00319">
    <property type="entry name" value="SRF-TF"/>
    <property type="match status" value="1"/>
</dbReference>
<comment type="subcellular location">
    <subcellularLocation>
        <location evidence="1">Nucleus</location>
    </subcellularLocation>
</comment>
<dbReference type="Proteomes" id="UP000595140">
    <property type="component" value="Unassembled WGS sequence"/>
</dbReference>
<dbReference type="GO" id="GO:0005634">
    <property type="term" value="C:nucleus"/>
    <property type="evidence" value="ECO:0007669"/>
    <property type="project" value="UniProtKB-SubCell"/>
</dbReference>
<dbReference type="SMART" id="SM00432">
    <property type="entry name" value="MADS"/>
    <property type="match status" value="1"/>
</dbReference>
<evidence type="ECO:0000256" key="3">
    <source>
        <dbReference type="ARBA" id="ARBA00023125"/>
    </source>
</evidence>
<name>A0A484L727_9ASTE</name>
<dbReference type="CDD" id="cd00266">
    <property type="entry name" value="MADS_SRF_like"/>
    <property type="match status" value="1"/>
</dbReference>
<organism evidence="7 8">
    <name type="scientific">Cuscuta campestris</name>
    <dbReference type="NCBI Taxonomy" id="132261"/>
    <lineage>
        <taxon>Eukaryota</taxon>
        <taxon>Viridiplantae</taxon>
        <taxon>Streptophyta</taxon>
        <taxon>Embryophyta</taxon>
        <taxon>Tracheophyta</taxon>
        <taxon>Spermatophyta</taxon>
        <taxon>Magnoliopsida</taxon>
        <taxon>eudicotyledons</taxon>
        <taxon>Gunneridae</taxon>
        <taxon>Pentapetalae</taxon>
        <taxon>asterids</taxon>
        <taxon>lamiids</taxon>
        <taxon>Solanales</taxon>
        <taxon>Convolvulaceae</taxon>
        <taxon>Cuscuteae</taxon>
        <taxon>Cuscuta</taxon>
        <taxon>Cuscuta subgen. Grammica</taxon>
        <taxon>Cuscuta sect. Cleistogrammica</taxon>
    </lineage>
</organism>
<accession>A0A484L727</accession>
<gene>
    <name evidence="7" type="ORF">CCAM_LOCUS13943</name>
</gene>
<keyword evidence="3" id="KW-0238">DNA-binding</keyword>
<dbReference type="InterPro" id="IPR033897">
    <property type="entry name" value="SRF-like_MADS-box"/>
</dbReference>
<dbReference type="PANTHER" id="PTHR48019">
    <property type="entry name" value="SERUM RESPONSE FACTOR HOMOLOG"/>
    <property type="match status" value="1"/>
</dbReference>
<dbReference type="AlphaFoldDB" id="A0A484L727"/>
<evidence type="ECO:0000313" key="8">
    <source>
        <dbReference type="Proteomes" id="UP000595140"/>
    </source>
</evidence>
<keyword evidence="4" id="KW-0804">Transcription</keyword>
<protein>
    <recommendedName>
        <fullName evidence="6">MADS-box domain-containing protein</fullName>
    </recommendedName>
</protein>
<dbReference type="PRINTS" id="PR00404">
    <property type="entry name" value="MADSDOMAIN"/>
</dbReference>
<proteinExistence type="predicted"/>
<dbReference type="PROSITE" id="PS50066">
    <property type="entry name" value="MADS_BOX_2"/>
    <property type="match status" value="1"/>
</dbReference>
<dbReference type="InterPro" id="IPR036879">
    <property type="entry name" value="TF_MADSbox_sf"/>
</dbReference>
<keyword evidence="5" id="KW-0539">Nucleus</keyword>
<evidence type="ECO:0000256" key="2">
    <source>
        <dbReference type="ARBA" id="ARBA00023015"/>
    </source>
</evidence>
<dbReference type="GO" id="GO:0045944">
    <property type="term" value="P:positive regulation of transcription by RNA polymerase II"/>
    <property type="evidence" value="ECO:0007669"/>
    <property type="project" value="InterPro"/>
</dbReference>
<dbReference type="GO" id="GO:0000981">
    <property type="term" value="F:DNA-binding transcription factor activity, RNA polymerase II-specific"/>
    <property type="evidence" value="ECO:0007669"/>
    <property type="project" value="InterPro"/>
</dbReference>